<evidence type="ECO:0008006" key="3">
    <source>
        <dbReference type="Google" id="ProtNLM"/>
    </source>
</evidence>
<dbReference type="EMBL" id="JAHOPB010000001">
    <property type="protein sequence ID" value="MBU8874084.1"/>
    <property type="molecule type" value="Genomic_DNA"/>
</dbReference>
<protein>
    <recommendedName>
        <fullName evidence="3">Lipoprotein</fullName>
    </recommendedName>
</protein>
<sequence length="136" mass="14330">MQLIFMTCAQSSAVDSQTGRLSLFHLLEQVQATSFPTAMSLTLVGMFVKEAGEPDDQSVRLKVELGDAVIFDSPVNFSFRGKQRSRVLTAMNGLAIPSAGKLSFSFLTAAGALLGSPWDVVVEKAAPPAGSPAQAP</sequence>
<evidence type="ECO:0000313" key="2">
    <source>
        <dbReference type="Proteomes" id="UP000727907"/>
    </source>
</evidence>
<name>A0ABS6IJM7_9HYPH</name>
<dbReference type="RefSeq" id="WP_216959000.1">
    <property type="nucleotide sequence ID" value="NZ_JAHOPB010000001.1"/>
</dbReference>
<keyword evidence="2" id="KW-1185">Reference proteome</keyword>
<evidence type="ECO:0000313" key="1">
    <source>
        <dbReference type="EMBL" id="MBU8874084.1"/>
    </source>
</evidence>
<accession>A0ABS6IJM7</accession>
<comment type="caution">
    <text evidence="1">The sequence shown here is derived from an EMBL/GenBank/DDBJ whole genome shotgun (WGS) entry which is preliminary data.</text>
</comment>
<reference evidence="1 2" key="1">
    <citation type="submission" date="2021-06" db="EMBL/GenBank/DDBJ databases">
        <authorList>
            <person name="Lee D.H."/>
        </authorList>
    </citation>
    <scope>NUCLEOTIDE SEQUENCE [LARGE SCALE GENOMIC DNA]</scope>
    <source>
        <strain evidence="1 2">MMS21-HV4-11</strain>
    </source>
</reference>
<gene>
    <name evidence="1" type="ORF">KQ910_09940</name>
</gene>
<dbReference type="Proteomes" id="UP000727907">
    <property type="component" value="Unassembled WGS sequence"/>
</dbReference>
<organism evidence="1 2">
    <name type="scientific">Reyranella humidisoli</name>
    <dbReference type="NCBI Taxonomy" id="2849149"/>
    <lineage>
        <taxon>Bacteria</taxon>
        <taxon>Pseudomonadati</taxon>
        <taxon>Pseudomonadota</taxon>
        <taxon>Alphaproteobacteria</taxon>
        <taxon>Hyphomicrobiales</taxon>
        <taxon>Reyranellaceae</taxon>
        <taxon>Reyranella</taxon>
    </lineage>
</organism>
<proteinExistence type="predicted"/>